<accession>A0A7I7QS46</accession>
<dbReference type="KEGG" id="msei:MSEDJ_32990"/>
<dbReference type="Proteomes" id="UP000467193">
    <property type="component" value="Chromosome"/>
</dbReference>
<name>A0A7I7QS46_9MYCO</name>
<organism evidence="2 3">
    <name type="scientific">Mycolicibacterium sediminis</name>
    <dbReference type="NCBI Taxonomy" id="1286180"/>
    <lineage>
        <taxon>Bacteria</taxon>
        <taxon>Bacillati</taxon>
        <taxon>Actinomycetota</taxon>
        <taxon>Actinomycetes</taxon>
        <taxon>Mycobacteriales</taxon>
        <taxon>Mycobacteriaceae</taxon>
        <taxon>Mycolicibacterium</taxon>
    </lineage>
</organism>
<sequence length="132" mass="14614">MKSRSTEPTDPRTVIRISPMALVAVGFLTLAQMSLVLAEPRWFTATLVIPLIAAVAIFRYRTVADAETVTARGFFSTRTAPWTEIDGLRFDKKSWALARLKDGSEFRLPAVTFVTLPELTEVSGGRVPNPYV</sequence>
<reference evidence="2 3" key="1">
    <citation type="journal article" date="2019" name="Emerg. Microbes Infect.">
        <title>Comprehensive subspecies identification of 175 nontuberculous mycobacteria species based on 7547 genomic profiles.</title>
        <authorList>
            <person name="Matsumoto Y."/>
            <person name="Kinjo T."/>
            <person name="Motooka D."/>
            <person name="Nabeya D."/>
            <person name="Jung N."/>
            <person name="Uechi K."/>
            <person name="Horii T."/>
            <person name="Iida T."/>
            <person name="Fujita J."/>
            <person name="Nakamura S."/>
        </authorList>
    </citation>
    <scope>NUCLEOTIDE SEQUENCE [LARGE SCALE GENOMIC DNA]</scope>
    <source>
        <strain evidence="2 3">JCM 17899</strain>
    </source>
</reference>
<dbReference type="InterPro" id="IPR019692">
    <property type="entry name" value="CFP-6_PH"/>
</dbReference>
<dbReference type="EMBL" id="AP022588">
    <property type="protein sequence ID" value="BBY29203.1"/>
    <property type="molecule type" value="Genomic_DNA"/>
</dbReference>
<evidence type="ECO:0000313" key="2">
    <source>
        <dbReference type="EMBL" id="BBY29203.1"/>
    </source>
</evidence>
<gene>
    <name evidence="2" type="ORF">MSEDJ_32990</name>
</gene>
<dbReference type="AlphaFoldDB" id="A0A7I7QS46"/>
<evidence type="ECO:0000259" key="1">
    <source>
        <dbReference type="Pfam" id="PF10756"/>
    </source>
</evidence>
<proteinExistence type="predicted"/>
<keyword evidence="3" id="KW-1185">Reference proteome</keyword>
<protein>
    <recommendedName>
        <fullName evidence="1">Low molecular weight protein antigen 6 PH domain-containing protein</fullName>
    </recommendedName>
</protein>
<feature type="domain" description="Low molecular weight protein antigen 6 PH" evidence="1">
    <location>
        <begin position="59"/>
        <end position="129"/>
    </location>
</feature>
<dbReference type="RefSeq" id="WP_197748274.1">
    <property type="nucleotide sequence ID" value="NZ_AP022588.1"/>
</dbReference>
<evidence type="ECO:0000313" key="3">
    <source>
        <dbReference type="Proteomes" id="UP000467193"/>
    </source>
</evidence>
<dbReference type="Pfam" id="PF10756">
    <property type="entry name" value="bPH_6"/>
    <property type="match status" value="1"/>
</dbReference>